<reference evidence="1" key="2">
    <citation type="submission" date="2022-01" db="EMBL/GenBank/DDBJ databases">
        <authorList>
            <person name="Rana R."/>
            <person name="Patil P.B."/>
        </authorList>
    </citation>
    <scope>NUCLEOTIDE SEQUENCE</scope>
    <source>
        <strain evidence="1">PPL560</strain>
    </source>
</reference>
<evidence type="ECO:0000313" key="2">
    <source>
        <dbReference type="EMBL" id="XCI81101.1"/>
    </source>
</evidence>
<organism evidence="2">
    <name type="scientific">Xanthomonas indica</name>
    <dbReference type="NCBI Taxonomy" id="2912242"/>
    <lineage>
        <taxon>Bacteria</taxon>
        <taxon>Pseudomonadati</taxon>
        <taxon>Pseudomonadota</taxon>
        <taxon>Gammaproteobacteria</taxon>
        <taxon>Lysobacterales</taxon>
        <taxon>Lysobacteraceae</taxon>
        <taxon>Xanthomonas</taxon>
    </lineage>
</organism>
<dbReference type="AlphaFoldDB" id="A0AAU8I6W0"/>
<dbReference type="EMBL" id="JAKJPQ010000002">
    <property type="protein sequence ID" value="MCI2260618.1"/>
    <property type="molecule type" value="Genomic_DNA"/>
</dbReference>
<proteinExistence type="predicted"/>
<dbReference type="Proteomes" id="UP001430647">
    <property type="component" value="Unassembled WGS sequence"/>
</dbReference>
<protein>
    <submittedName>
        <fullName evidence="2">Uncharacterized protein</fullName>
    </submittedName>
</protein>
<dbReference type="KEGG" id="xin:Q7W82_02765"/>
<reference evidence="1 3" key="1">
    <citation type="journal article" date="2022" name="Curr. Microbiol.">
        <title>Xanthomonas indica sp. nov., a Novel Member of Non-Pathogenic Xanthomonas Community from Healthy Rice Seeds.</title>
        <authorList>
            <person name="Rana R."/>
            <person name="Madhavan V.N."/>
            <person name="Saroha T."/>
            <person name="Bansal K."/>
            <person name="Kaur A."/>
            <person name="Sonti R.V."/>
            <person name="Patel H.K."/>
            <person name="Patil P.B."/>
        </authorList>
    </citation>
    <scope>NUCLEOTIDE SEQUENCE [LARGE SCALE GENOMIC DNA]</scope>
    <source>
        <strain evidence="1 3">PPL560</strain>
    </source>
</reference>
<reference evidence="2" key="3">
    <citation type="submission" date="2023-08" db="EMBL/GenBank/DDBJ databases">
        <title>Complete genome sequence of Xanthomonas indica.</title>
        <authorList>
            <person name="Patil P.B."/>
            <person name="Rana R."/>
        </authorList>
    </citation>
    <scope>NUCLEOTIDE SEQUENCE</scope>
    <source>
        <strain evidence="2">PPL560</strain>
    </source>
</reference>
<gene>
    <name evidence="1" type="ORF">L3V74_03610</name>
    <name evidence="2" type="ORF">Q7W82_02765</name>
</gene>
<sequence length="147" mass="15478">MLGQVHRQLRHVLIEVDRQLRLVRLCFEYNDSPMEAPLARCACAATEVIADFPASRNSEEARVAVPMPAPLQSLQYVAYQAAFSAQNGAIGAPRSGPSVAAGSAIQCRSRRFMNPRGRVAPSTAGPSARVAGSVGLSGIGMVSGDLA</sequence>
<dbReference type="InterPro" id="IPR058702">
    <property type="entry name" value="MafI2-like"/>
</dbReference>
<dbReference type="EMBL" id="CP131914">
    <property type="protein sequence ID" value="XCI81101.1"/>
    <property type="molecule type" value="Genomic_DNA"/>
</dbReference>
<dbReference type="Pfam" id="PF26541">
    <property type="entry name" value="MafI2"/>
    <property type="match status" value="1"/>
</dbReference>
<keyword evidence="3" id="KW-1185">Reference proteome</keyword>
<accession>A0AAU8I6W0</accession>
<dbReference type="RefSeq" id="WP_242158182.1">
    <property type="nucleotide sequence ID" value="NZ_CP131914.1"/>
</dbReference>
<evidence type="ECO:0000313" key="3">
    <source>
        <dbReference type="Proteomes" id="UP001430647"/>
    </source>
</evidence>
<evidence type="ECO:0000313" key="1">
    <source>
        <dbReference type="EMBL" id="MCI2260618.1"/>
    </source>
</evidence>
<name>A0AAU8I6W0_9XANT</name>